<accession>A0A1Q9G6L4</accession>
<dbReference type="AlphaFoldDB" id="A0A1Q9G6L4"/>
<organism evidence="2 3">
    <name type="scientific">Photobacterium proteolyticum</name>
    <dbReference type="NCBI Taxonomy" id="1903952"/>
    <lineage>
        <taxon>Bacteria</taxon>
        <taxon>Pseudomonadati</taxon>
        <taxon>Pseudomonadota</taxon>
        <taxon>Gammaproteobacteria</taxon>
        <taxon>Vibrionales</taxon>
        <taxon>Vibrionaceae</taxon>
        <taxon>Photobacterium</taxon>
    </lineage>
</organism>
<evidence type="ECO:0000313" key="3">
    <source>
        <dbReference type="Proteomes" id="UP000186905"/>
    </source>
</evidence>
<dbReference type="STRING" id="1903952.BIT28_10240"/>
<reference evidence="2 3" key="1">
    <citation type="submission" date="2016-09" db="EMBL/GenBank/DDBJ databases">
        <title>Photobacterium proteolyticum sp. nov. a protease producing bacterium isolated from ocean sediments of Laizhou Bay.</title>
        <authorList>
            <person name="Li Y."/>
        </authorList>
    </citation>
    <scope>NUCLEOTIDE SEQUENCE [LARGE SCALE GENOMIC DNA]</scope>
    <source>
        <strain evidence="2 3">13-12</strain>
    </source>
</reference>
<gene>
    <name evidence="2" type="ORF">BIT28_10240</name>
</gene>
<dbReference type="EMBL" id="MJIL01000099">
    <property type="protein sequence ID" value="OLQ69922.1"/>
    <property type="molecule type" value="Genomic_DNA"/>
</dbReference>
<evidence type="ECO:0000313" key="2">
    <source>
        <dbReference type="EMBL" id="OLQ69922.1"/>
    </source>
</evidence>
<dbReference type="Pfam" id="PF07007">
    <property type="entry name" value="LprI"/>
    <property type="match status" value="1"/>
</dbReference>
<dbReference type="Proteomes" id="UP000186905">
    <property type="component" value="Unassembled WGS sequence"/>
</dbReference>
<evidence type="ECO:0000259" key="1">
    <source>
        <dbReference type="Pfam" id="PF07007"/>
    </source>
</evidence>
<dbReference type="Gene3D" id="1.20.1270.180">
    <property type="match status" value="1"/>
</dbReference>
<comment type="caution">
    <text evidence="2">The sequence shown here is derived from an EMBL/GenBank/DDBJ whole genome shotgun (WGS) entry which is preliminary data.</text>
</comment>
<keyword evidence="3" id="KW-1185">Reference proteome</keyword>
<sequence>MKSRLNLVLVSILFYSFNVYAIDYEYKSVSDFNHLSSFKNIEDFESSYGDYIQSCLDNTGGGSGGIPCLIASKLWDRELNIYYSKLRKMLSEKEKESLKQSQLTWLEDRDKTLKFNSILMDRVYPPQGTMFQLMHSGDVSDVAVSIIKQRALLLKSWAEAVEIKRYQ</sequence>
<feature type="domain" description="Lysozyme inhibitor LprI-like N-terminal" evidence="1">
    <location>
        <begin position="71"/>
        <end position="136"/>
    </location>
</feature>
<dbReference type="InterPro" id="IPR009739">
    <property type="entry name" value="LprI-like_N"/>
</dbReference>
<dbReference type="OrthoDB" id="5879515at2"/>
<dbReference type="RefSeq" id="WP_075767924.1">
    <property type="nucleotide sequence ID" value="NZ_MJIL01000099.1"/>
</dbReference>
<name>A0A1Q9G6L4_9GAMM</name>
<proteinExistence type="predicted"/>
<protein>
    <recommendedName>
        <fullName evidence="1">Lysozyme inhibitor LprI-like N-terminal domain-containing protein</fullName>
    </recommendedName>
</protein>